<keyword evidence="2" id="KW-1185">Reference proteome</keyword>
<dbReference type="Pfam" id="PF21863">
    <property type="entry name" value="HTH_67"/>
    <property type="match status" value="1"/>
</dbReference>
<protein>
    <recommendedName>
        <fullName evidence="3">SalK</fullName>
    </recommendedName>
</protein>
<dbReference type="RefSeq" id="WP_218134842.1">
    <property type="nucleotide sequence ID" value="NZ_FNON01000004.1"/>
</dbReference>
<dbReference type="EMBL" id="FNON01000004">
    <property type="protein sequence ID" value="SDX98327.1"/>
    <property type="molecule type" value="Genomic_DNA"/>
</dbReference>
<evidence type="ECO:0000313" key="2">
    <source>
        <dbReference type="Proteomes" id="UP000199515"/>
    </source>
</evidence>
<evidence type="ECO:0008006" key="3">
    <source>
        <dbReference type="Google" id="ProtNLM"/>
    </source>
</evidence>
<dbReference type="Proteomes" id="UP000199515">
    <property type="component" value="Unassembled WGS sequence"/>
</dbReference>
<sequence>MKSLWVSMETIHDVTYFAPEARAAHEAVGLRGFWRGYVAMRAAPLGEAPLGLVTAVFYNFAPRFLARSLPEVWSLASPSTALEARLSGALAVLGSFEVPVLGTLRSLVSAVSWAGRPLGAANAALPWPSDPVGALWHACTVLREHRGDGHNAVLAAEGIDGVEAHVLRDAADGCRGMVQPARGWTDAEWDAALDRLTARGLLASGSLTPAGIALRSHIEARTDTLGAVPYASIPLADLETLDSFLRPIAQRLVPSVIPHPNPVGAPAP</sequence>
<name>A0A1H3G5L3_9PSEU</name>
<organism evidence="1 2">
    <name type="scientific">Amycolatopsis xylanica</name>
    <dbReference type="NCBI Taxonomy" id="589385"/>
    <lineage>
        <taxon>Bacteria</taxon>
        <taxon>Bacillati</taxon>
        <taxon>Actinomycetota</taxon>
        <taxon>Actinomycetes</taxon>
        <taxon>Pseudonocardiales</taxon>
        <taxon>Pseudonocardiaceae</taxon>
        <taxon>Amycolatopsis</taxon>
    </lineage>
</organism>
<evidence type="ECO:0000313" key="1">
    <source>
        <dbReference type="EMBL" id="SDX98327.1"/>
    </source>
</evidence>
<dbReference type="STRING" id="589385.SAMN05421504_104129"/>
<dbReference type="NCBIfam" id="NF047719">
    <property type="entry name" value="SCO6745_fam_HTH"/>
    <property type="match status" value="1"/>
</dbReference>
<gene>
    <name evidence="1" type="ORF">SAMN05421504_104129</name>
</gene>
<proteinExistence type="predicted"/>
<dbReference type="InterPro" id="IPR054058">
    <property type="entry name" value="HTH_67"/>
</dbReference>
<dbReference type="AlphaFoldDB" id="A0A1H3G5L3"/>
<reference evidence="1 2" key="1">
    <citation type="submission" date="2016-10" db="EMBL/GenBank/DDBJ databases">
        <authorList>
            <person name="de Groot N.N."/>
        </authorList>
    </citation>
    <scope>NUCLEOTIDE SEQUENCE [LARGE SCALE GENOMIC DNA]</scope>
    <source>
        <strain evidence="1 2">CPCC 202699</strain>
    </source>
</reference>
<accession>A0A1H3G5L3</accession>